<dbReference type="EMBL" id="JAXOVC010000004">
    <property type="protein sequence ID" value="KAK4503089.1"/>
    <property type="molecule type" value="Genomic_DNA"/>
</dbReference>
<evidence type="ECO:0000256" key="6">
    <source>
        <dbReference type="SAM" id="MobiDB-lite"/>
    </source>
</evidence>
<evidence type="ECO:0000313" key="8">
    <source>
        <dbReference type="EMBL" id="KAK4503089.1"/>
    </source>
</evidence>
<accession>A0ABR0ENA8</accession>
<keyword evidence="4" id="KW-0804">Transcription</keyword>
<gene>
    <name evidence="8" type="ORF">PRZ48_006516</name>
</gene>
<keyword evidence="1" id="KW-0862">Zinc</keyword>
<dbReference type="PANTHER" id="PTHR47171:SF3">
    <property type="entry name" value="FARA-RELATED"/>
    <property type="match status" value="1"/>
</dbReference>
<dbReference type="InterPro" id="IPR052073">
    <property type="entry name" value="Amide_Lactam_Regulators"/>
</dbReference>
<feature type="region of interest" description="Disordered" evidence="6">
    <location>
        <begin position="19"/>
        <end position="51"/>
    </location>
</feature>
<evidence type="ECO:0000256" key="3">
    <source>
        <dbReference type="ARBA" id="ARBA00023125"/>
    </source>
</evidence>
<feature type="compositionally biased region" description="Polar residues" evidence="6">
    <location>
        <begin position="19"/>
        <end position="28"/>
    </location>
</feature>
<protein>
    <recommendedName>
        <fullName evidence="7">Xylanolytic transcriptional activator regulatory domain-containing protein</fullName>
    </recommendedName>
</protein>
<proteinExistence type="predicted"/>
<dbReference type="Pfam" id="PF04082">
    <property type="entry name" value="Fungal_trans"/>
    <property type="match status" value="1"/>
</dbReference>
<feature type="compositionally biased region" description="Polar residues" evidence="6">
    <location>
        <begin position="36"/>
        <end position="49"/>
    </location>
</feature>
<keyword evidence="3" id="KW-0238">DNA-binding</keyword>
<evidence type="ECO:0000256" key="2">
    <source>
        <dbReference type="ARBA" id="ARBA00023015"/>
    </source>
</evidence>
<dbReference type="Proteomes" id="UP001305779">
    <property type="component" value="Unassembled WGS sequence"/>
</dbReference>
<keyword evidence="2" id="KW-0805">Transcription regulation</keyword>
<keyword evidence="9" id="KW-1185">Reference proteome</keyword>
<sequence>MSLAFPAAAVPAGNVLRASTSIHNTPNSDESDHSRQSSIDETQDTPSESQEAERDLLYLNILNEAVKEPTRSTRRNAEEALTPRNCLWTRLPQLDDVDNEYLLKKGVFELPAQPYLDAFIEAFFTHVHPFAPVVSRADFIRAYQSGDCSLLLLRTILTAASVHAPLGVLAACGFASRAAAQESFFTKAKLLHDFAVEGDIQMLQSSIILCMIILDHPTEWDFGYWLHNAIRIATRLDLRTACIRENKSRKVLKVYRRIWWTLFSLDVFHVFVNTRRTRLLEDTPGIKPIKPRSEDDYEAEDVPLDSSGLLPAITPQQKLMPVLLCGLCRIAGQCLSALINKPQQDPRQIMHSIDGWRKSLPSILHLDDNAGHDLYYIHLQALSYRYECILCRLIRRQRNRPEEWKEWAKQRLRAATLELDTMAMRVLASGTLQDFPISLLTPASITTITALLALHIESALDPAETDLVRSMSRISISQTMLVLTQGKEIPVLTRALPIFEEILAKKNLYLVGQGPTQQIQTPMQMQEDDVEGGDVEQQGDVLNQFGQEGTEQMYFDADFLGFDFLDEWSIGQMGFGDQY</sequence>
<evidence type="ECO:0000256" key="4">
    <source>
        <dbReference type="ARBA" id="ARBA00023163"/>
    </source>
</evidence>
<evidence type="ECO:0000259" key="7">
    <source>
        <dbReference type="Pfam" id="PF04082"/>
    </source>
</evidence>
<evidence type="ECO:0000256" key="1">
    <source>
        <dbReference type="ARBA" id="ARBA00022833"/>
    </source>
</evidence>
<comment type="caution">
    <text evidence="8">The sequence shown here is derived from an EMBL/GenBank/DDBJ whole genome shotgun (WGS) entry which is preliminary data.</text>
</comment>
<feature type="domain" description="Xylanolytic transcriptional activator regulatory" evidence="7">
    <location>
        <begin position="120"/>
        <end position="347"/>
    </location>
</feature>
<dbReference type="InterPro" id="IPR007219">
    <property type="entry name" value="XnlR_reg_dom"/>
</dbReference>
<evidence type="ECO:0000313" key="9">
    <source>
        <dbReference type="Proteomes" id="UP001305779"/>
    </source>
</evidence>
<dbReference type="CDD" id="cd12148">
    <property type="entry name" value="fungal_TF_MHR"/>
    <property type="match status" value="1"/>
</dbReference>
<evidence type="ECO:0000256" key="5">
    <source>
        <dbReference type="ARBA" id="ARBA00023242"/>
    </source>
</evidence>
<name>A0ABR0ENA8_ZASCE</name>
<reference evidence="8 9" key="1">
    <citation type="journal article" date="2023" name="G3 (Bethesda)">
        <title>A chromosome-level genome assembly of Zasmidium syzygii isolated from banana leaves.</title>
        <authorList>
            <person name="van Westerhoven A.C."/>
            <person name="Mehrabi R."/>
            <person name="Talebi R."/>
            <person name="Steentjes M.B.F."/>
            <person name="Corcolon B."/>
            <person name="Chong P.A."/>
            <person name="Kema G.H.J."/>
            <person name="Seidl M.F."/>
        </authorList>
    </citation>
    <scope>NUCLEOTIDE SEQUENCE [LARGE SCALE GENOMIC DNA]</scope>
    <source>
        <strain evidence="8 9">P124</strain>
    </source>
</reference>
<dbReference type="PANTHER" id="PTHR47171">
    <property type="entry name" value="FARA-RELATED"/>
    <property type="match status" value="1"/>
</dbReference>
<keyword evidence="5" id="KW-0539">Nucleus</keyword>
<organism evidence="8 9">
    <name type="scientific">Zasmidium cellare</name>
    <name type="common">Wine cellar mold</name>
    <name type="synonym">Racodium cellare</name>
    <dbReference type="NCBI Taxonomy" id="395010"/>
    <lineage>
        <taxon>Eukaryota</taxon>
        <taxon>Fungi</taxon>
        <taxon>Dikarya</taxon>
        <taxon>Ascomycota</taxon>
        <taxon>Pezizomycotina</taxon>
        <taxon>Dothideomycetes</taxon>
        <taxon>Dothideomycetidae</taxon>
        <taxon>Mycosphaerellales</taxon>
        <taxon>Mycosphaerellaceae</taxon>
        <taxon>Zasmidium</taxon>
    </lineage>
</organism>